<sequence>MGDLSPFHASQIHQQTKSLRSSLSYCIKANYNHSPCGNGTRVPAILQGNLSNPTKFVSINTLYTLSEKEDLPHFSFWHLFLAANADATVASDIDGLFLLFEARRFHVCGYS</sequence>
<gene>
    <name evidence="1" type="ORF">MANES_13G134350v8</name>
</gene>
<accession>A0ACB7GLY6</accession>
<protein>
    <submittedName>
        <fullName evidence="1">Uncharacterized protein</fullName>
    </submittedName>
</protein>
<comment type="caution">
    <text evidence="1">The sequence shown here is derived from an EMBL/GenBank/DDBJ whole genome shotgun (WGS) entry which is preliminary data.</text>
</comment>
<organism evidence="1 2">
    <name type="scientific">Manihot esculenta</name>
    <name type="common">Cassava</name>
    <name type="synonym">Jatropha manihot</name>
    <dbReference type="NCBI Taxonomy" id="3983"/>
    <lineage>
        <taxon>Eukaryota</taxon>
        <taxon>Viridiplantae</taxon>
        <taxon>Streptophyta</taxon>
        <taxon>Embryophyta</taxon>
        <taxon>Tracheophyta</taxon>
        <taxon>Spermatophyta</taxon>
        <taxon>Magnoliopsida</taxon>
        <taxon>eudicotyledons</taxon>
        <taxon>Gunneridae</taxon>
        <taxon>Pentapetalae</taxon>
        <taxon>rosids</taxon>
        <taxon>fabids</taxon>
        <taxon>Malpighiales</taxon>
        <taxon>Euphorbiaceae</taxon>
        <taxon>Crotonoideae</taxon>
        <taxon>Manihoteae</taxon>
        <taxon>Manihot</taxon>
    </lineage>
</organism>
<evidence type="ECO:0000313" key="2">
    <source>
        <dbReference type="Proteomes" id="UP000091857"/>
    </source>
</evidence>
<dbReference type="Proteomes" id="UP000091857">
    <property type="component" value="Chromosome 13"/>
</dbReference>
<proteinExistence type="predicted"/>
<dbReference type="EMBL" id="CM004399">
    <property type="protein sequence ID" value="KAG8641302.1"/>
    <property type="molecule type" value="Genomic_DNA"/>
</dbReference>
<evidence type="ECO:0000313" key="1">
    <source>
        <dbReference type="EMBL" id="KAG8641302.1"/>
    </source>
</evidence>
<keyword evidence="2" id="KW-1185">Reference proteome</keyword>
<name>A0ACB7GLY6_MANES</name>
<reference evidence="2" key="1">
    <citation type="journal article" date="2016" name="Nat. Biotechnol.">
        <title>Sequencing wild and cultivated cassava and related species reveals extensive interspecific hybridization and genetic diversity.</title>
        <authorList>
            <person name="Bredeson J.V."/>
            <person name="Lyons J.B."/>
            <person name="Prochnik S.E."/>
            <person name="Wu G.A."/>
            <person name="Ha C.M."/>
            <person name="Edsinger-Gonzales E."/>
            <person name="Grimwood J."/>
            <person name="Schmutz J."/>
            <person name="Rabbi I.Y."/>
            <person name="Egesi C."/>
            <person name="Nauluvula P."/>
            <person name="Lebot V."/>
            <person name="Ndunguru J."/>
            <person name="Mkamilo G."/>
            <person name="Bart R.S."/>
            <person name="Setter T.L."/>
            <person name="Gleadow R.M."/>
            <person name="Kulakow P."/>
            <person name="Ferguson M.E."/>
            <person name="Rounsley S."/>
            <person name="Rokhsar D.S."/>
        </authorList>
    </citation>
    <scope>NUCLEOTIDE SEQUENCE [LARGE SCALE GENOMIC DNA]</scope>
    <source>
        <strain evidence="2">cv. AM560-2</strain>
    </source>
</reference>